<protein>
    <submittedName>
        <fullName evidence="1">Uncharacterized protein</fullName>
    </submittedName>
</protein>
<dbReference type="OrthoDB" id="9816289at2"/>
<dbReference type="EMBL" id="QXXA01000003">
    <property type="protein sequence ID" value="NBI05581.1"/>
    <property type="molecule type" value="Genomic_DNA"/>
</dbReference>
<evidence type="ECO:0000313" key="2">
    <source>
        <dbReference type="Proteomes" id="UP000467132"/>
    </source>
</evidence>
<gene>
    <name evidence="1" type="ORF">D3Z33_01780</name>
</gene>
<keyword evidence="2" id="KW-1185">Reference proteome</keyword>
<dbReference type="Proteomes" id="UP000467132">
    <property type="component" value="Unassembled WGS sequence"/>
</dbReference>
<sequence>MIRKAIGVIVEQDNEYMLVHKINLMDTKNKPKKMQGHWDFCKGVVKQKNKLVLKNNKLLCF</sequence>
<name>A0A845QTN2_9CLOT</name>
<dbReference type="AlphaFoldDB" id="A0A845QTN2"/>
<organism evidence="1 2">
    <name type="scientific">Senegalia massiliensis</name>
    <dbReference type="NCBI Taxonomy" id="1720316"/>
    <lineage>
        <taxon>Bacteria</taxon>
        <taxon>Bacillati</taxon>
        <taxon>Bacillota</taxon>
        <taxon>Clostridia</taxon>
        <taxon>Eubacteriales</taxon>
        <taxon>Clostridiaceae</taxon>
        <taxon>Senegalia</taxon>
    </lineage>
</organism>
<proteinExistence type="predicted"/>
<evidence type="ECO:0000313" key="1">
    <source>
        <dbReference type="EMBL" id="NBI05581.1"/>
    </source>
</evidence>
<reference evidence="1 2" key="1">
    <citation type="submission" date="2018-08" db="EMBL/GenBank/DDBJ databases">
        <title>Murine metabolic-syndrome-specific gut microbial biobank.</title>
        <authorList>
            <person name="Liu C."/>
        </authorList>
    </citation>
    <scope>NUCLEOTIDE SEQUENCE [LARGE SCALE GENOMIC DNA]</scope>
    <source>
        <strain evidence="1 2">583</strain>
    </source>
</reference>
<dbReference type="RefSeq" id="WP_160196087.1">
    <property type="nucleotide sequence ID" value="NZ_QXXA01000003.1"/>
</dbReference>
<accession>A0A845QTN2</accession>
<comment type="caution">
    <text evidence="1">The sequence shown here is derived from an EMBL/GenBank/DDBJ whole genome shotgun (WGS) entry which is preliminary data.</text>
</comment>